<dbReference type="Proteomes" id="UP000276133">
    <property type="component" value="Unassembled WGS sequence"/>
</dbReference>
<evidence type="ECO:0000313" key="1">
    <source>
        <dbReference type="EMBL" id="RNA21844.1"/>
    </source>
</evidence>
<comment type="caution">
    <text evidence="1">The sequence shown here is derived from an EMBL/GenBank/DDBJ whole genome shotgun (WGS) entry which is preliminary data.</text>
</comment>
<accession>A0A3M7REH6</accession>
<gene>
    <name evidence="1" type="ORF">BpHYR1_022307</name>
</gene>
<evidence type="ECO:0000313" key="2">
    <source>
        <dbReference type="Proteomes" id="UP000276133"/>
    </source>
</evidence>
<organism evidence="1 2">
    <name type="scientific">Brachionus plicatilis</name>
    <name type="common">Marine rotifer</name>
    <name type="synonym">Brachionus muelleri</name>
    <dbReference type="NCBI Taxonomy" id="10195"/>
    <lineage>
        <taxon>Eukaryota</taxon>
        <taxon>Metazoa</taxon>
        <taxon>Spiralia</taxon>
        <taxon>Gnathifera</taxon>
        <taxon>Rotifera</taxon>
        <taxon>Eurotatoria</taxon>
        <taxon>Monogononta</taxon>
        <taxon>Pseudotrocha</taxon>
        <taxon>Ploima</taxon>
        <taxon>Brachionidae</taxon>
        <taxon>Brachionus</taxon>
    </lineage>
</organism>
<dbReference type="EMBL" id="REGN01003585">
    <property type="protein sequence ID" value="RNA21844.1"/>
    <property type="molecule type" value="Genomic_DNA"/>
</dbReference>
<proteinExistence type="predicted"/>
<protein>
    <submittedName>
        <fullName evidence="1">Uncharacterized protein</fullName>
    </submittedName>
</protein>
<keyword evidence="2" id="KW-1185">Reference proteome</keyword>
<sequence>MEMSIEYNKLAEKPQLAQFLLPQQQQQQQQQSHEFLSSKCDSVQIKYVDIANSYNTQICI</sequence>
<dbReference type="AlphaFoldDB" id="A0A3M7REH6"/>
<name>A0A3M7REH6_BRAPC</name>
<reference evidence="1 2" key="1">
    <citation type="journal article" date="2018" name="Sci. Rep.">
        <title>Genomic signatures of local adaptation to the degree of environmental predictability in rotifers.</title>
        <authorList>
            <person name="Franch-Gras L."/>
            <person name="Hahn C."/>
            <person name="Garcia-Roger E.M."/>
            <person name="Carmona M.J."/>
            <person name="Serra M."/>
            <person name="Gomez A."/>
        </authorList>
    </citation>
    <scope>NUCLEOTIDE SEQUENCE [LARGE SCALE GENOMIC DNA]</scope>
    <source>
        <strain evidence="1">HYR1</strain>
    </source>
</reference>